<dbReference type="STRING" id="504472.Slin_3243"/>
<dbReference type="Proteomes" id="UP000002028">
    <property type="component" value="Chromosome"/>
</dbReference>
<dbReference type="RefSeq" id="WP_012927778.1">
    <property type="nucleotide sequence ID" value="NC_013730.1"/>
</dbReference>
<dbReference type="AlphaFoldDB" id="D2QN65"/>
<dbReference type="EMBL" id="CP001769">
    <property type="protein sequence ID" value="ADB39254.1"/>
    <property type="molecule type" value="Genomic_DNA"/>
</dbReference>
<keyword evidence="3" id="KW-1185">Reference proteome</keyword>
<evidence type="ECO:0008006" key="4">
    <source>
        <dbReference type="Google" id="ProtNLM"/>
    </source>
</evidence>
<proteinExistence type="predicted"/>
<evidence type="ECO:0000256" key="1">
    <source>
        <dbReference type="SAM" id="SignalP"/>
    </source>
</evidence>
<accession>D2QN65</accession>
<feature type="signal peptide" evidence="1">
    <location>
        <begin position="1"/>
        <end position="22"/>
    </location>
</feature>
<evidence type="ECO:0000313" key="2">
    <source>
        <dbReference type="EMBL" id="ADB39254.1"/>
    </source>
</evidence>
<evidence type="ECO:0000313" key="3">
    <source>
        <dbReference type="Proteomes" id="UP000002028"/>
    </source>
</evidence>
<dbReference type="HOGENOM" id="CLU_153011_0_0_10"/>
<feature type="chain" id="PRO_5003034977" description="Lipoprotein" evidence="1">
    <location>
        <begin position="23"/>
        <end position="139"/>
    </location>
</feature>
<organism evidence="2 3">
    <name type="scientific">Spirosoma linguale (strain ATCC 33905 / DSM 74 / LMG 10896 / Claus 1)</name>
    <dbReference type="NCBI Taxonomy" id="504472"/>
    <lineage>
        <taxon>Bacteria</taxon>
        <taxon>Pseudomonadati</taxon>
        <taxon>Bacteroidota</taxon>
        <taxon>Cytophagia</taxon>
        <taxon>Cytophagales</taxon>
        <taxon>Cytophagaceae</taxon>
        <taxon>Spirosoma</taxon>
    </lineage>
</organism>
<sequence>MRLKNLPALSLLLMLSACKVYYMTPSSLKEQLQKIDPNKVEDSYDFRLGLLGVALKGGQKNFYNGIEKVQVADKSGNLFDRPVMPHTAVRLTDLNGRRTTLYFDSLFLKDSLLFGSKSHFISLTVKPIRIDSLIKIELQ</sequence>
<gene>
    <name evidence="2" type="ordered locus">Slin_3243</name>
</gene>
<dbReference type="PROSITE" id="PS51257">
    <property type="entry name" value="PROKAR_LIPOPROTEIN"/>
    <property type="match status" value="1"/>
</dbReference>
<dbReference type="KEGG" id="sli:Slin_3243"/>
<protein>
    <recommendedName>
        <fullName evidence="4">Lipoprotein</fullName>
    </recommendedName>
</protein>
<keyword evidence="1" id="KW-0732">Signal</keyword>
<reference evidence="2 3" key="1">
    <citation type="journal article" date="2010" name="Stand. Genomic Sci.">
        <title>Complete genome sequence of Spirosoma linguale type strain (1).</title>
        <authorList>
            <person name="Lail K."/>
            <person name="Sikorski J."/>
            <person name="Saunders E."/>
            <person name="Lapidus A."/>
            <person name="Glavina Del Rio T."/>
            <person name="Copeland A."/>
            <person name="Tice H."/>
            <person name="Cheng J.-F."/>
            <person name="Lucas S."/>
            <person name="Nolan M."/>
            <person name="Bruce D."/>
            <person name="Goodwin L."/>
            <person name="Pitluck S."/>
            <person name="Ivanova N."/>
            <person name="Mavromatis K."/>
            <person name="Ovchinnikova G."/>
            <person name="Pati A."/>
            <person name="Chen A."/>
            <person name="Palaniappan K."/>
            <person name="Land M."/>
            <person name="Hauser L."/>
            <person name="Chang Y.-J."/>
            <person name="Jeffries C.D."/>
            <person name="Chain P."/>
            <person name="Brettin T."/>
            <person name="Detter J.C."/>
            <person name="Schuetze A."/>
            <person name="Rohde M."/>
            <person name="Tindall B.J."/>
            <person name="Goeker M."/>
            <person name="Bristow J."/>
            <person name="Eisen J.A."/>
            <person name="Markowitz V."/>
            <person name="Hugenholtz P."/>
            <person name="Kyrpides N.C."/>
            <person name="Klenk H.-P."/>
            <person name="Chen F."/>
        </authorList>
    </citation>
    <scope>NUCLEOTIDE SEQUENCE [LARGE SCALE GENOMIC DNA]</scope>
    <source>
        <strain evidence="3">ATCC 33905 / DSM 74 / LMG 10896 / Claus 1</strain>
    </source>
</reference>
<dbReference type="eggNOG" id="ENOG503372E">
    <property type="taxonomic scope" value="Bacteria"/>
</dbReference>
<name>D2QN65_SPILD</name>